<comment type="caution">
    <text evidence="3">The sequence shown here is derived from an EMBL/GenBank/DDBJ whole genome shotgun (WGS) entry which is preliminary data.</text>
</comment>
<organism evidence="3 4">
    <name type="scientific">Protopolystoma xenopodis</name>
    <dbReference type="NCBI Taxonomy" id="117903"/>
    <lineage>
        <taxon>Eukaryota</taxon>
        <taxon>Metazoa</taxon>
        <taxon>Spiralia</taxon>
        <taxon>Lophotrochozoa</taxon>
        <taxon>Platyhelminthes</taxon>
        <taxon>Monogenea</taxon>
        <taxon>Polyopisthocotylea</taxon>
        <taxon>Polystomatidea</taxon>
        <taxon>Polystomatidae</taxon>
        <taxon>Protopolystoma</taxon>
    </lineage>
</organism>
<evidence type="ECO:0000313" key="3">
    <source>
        <dbReference type="EMBL" id="VEL39048.1"/>
    </source>
</evidence>
<keyword evidence="4" id="KW-1185">Reference proteome</keyword>
<feature type="chain" id="PRO_5019191220" evidence="2">
    <location>
        <begin position="20"/>
        <end position="307"/>
    </location>
</feature>
<dbReference type="AlphaFoldDB" id="A0A448XKT8"/>
<evidence type="ECO:0000256" key="1">
    <source>
        <dbReference type="SAM" id="MobiDB-lite"/>
    </source>
</evidence>
<feature type="signal peptide" evidence="2">
    <location>
        <begin position="1"/>
        <end position="19"/>
    </location>
</feature>
<dbReference type="EMBL" id="CAAALY010259908">
    <property type="protein sequence ID" value="VEL39048.1"/>
    <property type="molecule type" value="Genomic_DNA"/>
</dbReference>
<keyword evidence="2" id="KW-0732">Signal</keyword>
<dbReference type="Proteomes" id="UP000784294">
    <property type="component" value="Unassembled WGS sequence"/>
</dbReference>
<feature type="region of interest" description="Disordered" evidence="1">
    <location>
        <begin position="88"/>
        <end position="108"/>
    </location>
</feature>
<name>A0A448XKT8_9PLAT</name>
<proteinExistence type="predicted"/>
<protein>
    <submittedName>
        <fullName evidence="3">Uncharacterized protein</fullName>
    </submittedName>
</protein>
<gene>
    <name evidence="3" type="ORF">PXEA_LOCUS32488</name>
</gene>
<reference evidence="3" key="1">
    <citation type="submission" date="2018-11" db="EMBL/GenBank/DDBJ databases">
        <authorList>
            <consortium name="Pathogen Informatics"/>
        </authorList>
    </citation>
    <scope>NUCLEOTIDE SEQUENCE</scope>
</reference>
<evidence type="ECO:0000313" key="4">
    <source>
        <dbReference type="Proteomes" id="UP000784294"/>
    </source>
</evidence>
<sequence>MLFLPIPLCLCCIKELSLPLAYTPQVNSPVTEDSFRWSSMLKRRSERTASPECAEGKLQEMRLSSCQRKNEASNYHFQGNNDIAEALSSKKSGSSMEDDGSARKPDTSESLTCLLLGVREAKQAKMAGIEEPLTPGLNRLDRPCSTWVAKSKTSKSQNNNCEVNNTNGDMISNKPMIQGAIEVESFGKMTVLVAASKPASTDAIDQDCECSAARENEKNMTDFETGAKMDRDYRKAYNIGVSESLGRRVDELMTDEKDTLEEHGEWSQFWELDEDQNGEVLPEIGRWPLEHVRALARLVQKLTKEGN</sequence>
<evidence type="ECO:0000256" key="2">
    <source>
        <dbReference type="SAM" id="SignalP"/>
    </source>
</evidence>
<accession>A0A448XKT8</accession>